<dbReference type="SUPFAM" id="SSF52266">
    <property type="entry name" value="SGNH hydrolase"/>
    <property type="match status" value="1"/>
</dbReference>
<dbReference type="EMBL" id="CP041238">
    <property type="protein sequence ID" value="QLL63842.1"/>
    <property type="molecule type" value="Genomic_DNA"/>
</dbReference>
<evidence type="ECO:0000313" key="2">
    <source>
        <dbReference type="EMBL" id="QLL63842.1"/>
    </source>
</evidence>
<dbReference type="Gene3D" id="3.40.50.1110">
    <property type="entry name" value="SGNH hydrolase"/>
    <property type="match status" value="1"/>
</dbReference>
<evidence type="ECO:0000256" key="1">
    <source>
        <dbReference type="SAM" id="Phobius"/>
    </source>
</evidence>
<keyword evidence="1" id="KW-0472">Membrane</keyword>
<protein>
    <submittedName>
        <fullName evidence="2">SGNH/GDSL hydrolase family protein</fullName>
    </submittedName>
</protein>
<dbReference type="KEGG" id="emx:FKV68_16500"/>
<dbReference type="InterPro" id="IPR036514">
    <property type="entry name" value="SGNH_hydro_sf"/>
</dbReference>
<dbReference type="Proteomes" id="UP000510721">
    <property type="component" value="Chromosome"/>
</dbReference>
<dbReference type="AlphaFoldDB" id="A0A859QFC7"/>
<proteinExistence type="predicted"/>
<organism evidence="2 3">
    <name type="scientific">Sinorhizobium mexicanum</name>
    <dbReference type="NCBI Taxonomy" id="375549"/>
    <lineage>
        <taxon>Bacteria</taxon>
        <taxon>Pseudomonadati</taxon>
        <taxon>Pseudomonadota</taxon>
        <taxon>Alphaproteobacteria</taxon>
        <taxon>Hyphomicrobiales</taxon>
        <taxon>Rhizobiaceae</taxon>
        <taxon>Sinorhizobium/Ensifer group</taxon>
        <taxon>Sinorhizobium</taxon>
    </lineage>
</organism>
<keyword evidence="2" id="KW-0378">Hydrolase</keyword>
<name>A0A859QFC7_9HYPH</name>
<gene>
    <name evidence="2" type="ORF">FKV68_16500</name>
</gene>
<feature type="transmembrane region" description="Helical" evidence="1">
    <location>
        <begin position="33"/>
        <end position="52"/>
    </location>
</feature>
<dbReference type="GO" id="GO:0016788">
    <property type="term" value="F:hydrolase activity, acting on ester bonds"/>
    <property type="evidence" value="ECO:0007669"/>
    <property type="project" value="UniProtKB-ARBA"/>
</dbReference>
<keyword evidence="1" id="KW-1133">Transmembrane helix</keyword>
<keyword evidence="3" id="KW-1185">Reference proteome</keyword>
<keyword evidence="1" id="KW-0812">Transmembrane</keyword>
<sequence length="435" mass="47622">MLCTILAAYFLLSPAYALLNYSEYASAAPHFLRYVVIPGSLALLFLLAGVLARPKLAMAVGIYGLSALLGLFLFEALLTFRSVPVRLSMLGQLDENERQALEQKGYVVAAFTLNQLNRMSNVDSLPQAVLSGFPKTEVVLCAPDNNAITYRSDRFGFNNPDEVYDRGTIDAMLLGDSFVEGFCLPPGDDIASHLRLDRLVATAAGIRGNGPLVELATLGRFGPILRPDHVLMVFFEGNDWENLENELHMPWLRAALDLDANYGSPSDAGDSLHRARTAMGQRNKEPVTVMDLLTKTELLRNFAALQQTLTRLGLVLPKATPEIPQFRKILHRAKSITNSWGGTFTLVYVPRVDRFMGALSSRAAFDPLRTLVLDSAVAEGIEVIDLVPPLEAHPEPEKMYAADSHFNRDGAAFAADIIAKRLAGPQISKAASVMH</sequence>
<reference evidence="2 3" key="1">
    <citation type="submission" date="2019-06" db="EMBL/GenBank/DDBJ databases">
        <title>Complete genome sequence of Ensifer mexicanus ITTG R7 isolated from nodules of Acacia angustissima (Mill.) Kuntze.</title>
        <authorList>
            <person name="Rincon-Rosales R."/>
            <person name="Rogel M.A."/>
            <person name="Guerrero G."/>
            <person name="Rincon-Molina C.I."/>
            <person name="Lopez-Lopez A."/>
            <person name="Martinez-Romero E."/>
        </authorList>
    </citation>
    <scope>NUCLEOTIDE SEQUENCE [LARGE SCALE GENOMIC DNA]</scope>
    <source>
        <strain evidence="2 3">ITTG R7</strain>
    </source>
</reference>
<accession>A0A859QFC7</accession>
<feature type="transmembrane region" description="Helical" evidence="1">
    <location>
        <begin position="59"/>
        <end position="80"/>
    </location>
</feature>
<evidence type="ECO:0000313" key="3">
    <source>
        <dbReference type="Proteomes" id="UP000510721"/>
    </source>
</evidence>